<gene>
    <name evidence="4" type="ORF">PCO31110_01973</name>
</gene>
<reference evidence="4 5" key="1">
    <citation type="submission" date="2019-08" db="EMBL/GenBank/DDBJ databases">
        <authorList>
            <person name="Peeters C."/>
        </authorList>
    </citation>
    <scope>NUCLEOTIDE SEQUENCE [LARGE SCALE GENOMIC DNA]</scope>
    <source>
        <strain evidence="4 5">LMG 31110</strain>
    </source>
</reference>
<evidence type="ECO:0000313" key="5">
    <source>
        <dbReference type="Proteomes" id="UP000337189"/>
    </source>
</evidence>
<name>A0A5E4UC78_9BURK</name>
<evidence type="ECO:0000256" key="3">
    <source>
        <dbReference type="SAM" id="Phobius"/>
    </source>
</evidence>
<accession>A0A5E4UC78</accession>
<proteinExistence type="predicted"/>
<feature type="region of interest" description="Disordered" evidence="2">
    <location>
        <begin position="254"/>
        <end position="294"/>
    </location>
</feature>
<feature type="region of interest" description="Disordered" evidence="2">
    <location>
        <begin position="1"/>
        <end position="30"/>
    </location>
</feature>
<evidence type="ECO:0000256" key="1">
    <source>
        <dbReference type="SAM" id="Coils"/>
    </source>
</evidence>
<evidence type="ECO:0000256" key="2">
    <source>
        <dbReference type="SAM" id="MobiDB-lite"/>
    </source>
</evidence>
<dbReference type="Proteomes" id="UP000337189">
    <property type="component" value="Unassembled WGS sequence"/>
</dbReference>
<dbReference type="EMBL" id="CABPSJ010000002">
    <property type="protein sequence ID" value="VVD97667.1"/>
    <property type="molecule type" value="Genomic_DNA"/>
</dbReference>
<keyword evidence="3" id="KW-0812">Transmembrane</keyword>
<sequence length="294" mass="32480">MTQEFHGQVGEVAGRDIVNHHHAKGRPLTKDERRSLNNYVKQLEDEYGESGKQTWTSIHRILGNDNIEEMSIEQLKPTEAILQLLLSNAQLKRQAASAGNDPDLTTKLRLLADQLSSAIAERDDLKTKLVQYHQAYTSLEKRFKSQARDLEASESKYSRLMEAADEVSLINERNKAAVSDLANVRHSARRLRIWALLALTVAAAGGYGTYAFRQQAIAARSALNGCSFGGKPYSLGSIIDNPQAPDIQCVSMGNGRRPEWQPLASTEAAKSASQRKSSTIVRKPKSGPQWSAPD</sequence>
<keyword evidence="3" id="KW-0472">Membrane</keyword>
<feature type="coiled-coil region" evidence="1">
    <location>
        <begin position="108"/>
        <end position="142"/>
    </location>
</feature>
<dbReference type="RefSeq" id="WP_150690286.1">
    <property type="nucleotide sequence ID" value="NZ_CABPSJ010000002.1"/>
</dbReference>
<evidence type="ECO:0000313" key="4">
    <source>
        <dbReference type="EMBL" id="VVD97667.1"/>
    </source>
</evidence>
<protein>
    <submittedName>
        <fullName evidence="4">Uncharacterized protein</fullName>
    </submittedName>
</protein>
<feature type="transmembrane region" description="Helical" evidence="3">
    <location>
        <begin position="193"/>
        <end position="212"/>
    </location>
</feature>
<keyword evidence="1" id="KW-0175">Coiled coil</keyword>
<feature type="compositionally biased region" description="Polar residues" evidence="2">
    <location>
        <begin position="271"/>
        <end position="280"/>
    </location>
</feature>
<organism evidence="4 5">
    <name type="scientific">Pandoraea communis</name>
    <dbReference type="NCBI Taxonomy" id="2508297"/>
    <lineage>
        <taxon>Bacteria</taxon>
        <taxon>Pseudomonadati</taxon>
        <taxon>Pseudomonadota</taxon>
        <taxon>Betaproteobacteria</taxon>
        <taxon>Burkholderiales</taxon>
        <taxon>Burkholderiaceae</taxon>
        <taxon>Pandoraea</taxon>
    </lineage>
</organism>
<dbReference type="AlphaFoldDB" id="A0A5E4UC78"/>
<dbReference type="OrthoDB" id="8594986at2"/>
<keyword evidence="3" id="KW-1133">Transmembrane helix</keyword>